<accession>A0A4R3ZSD0</accession>
<evidence type="ECO:0000313" key="3">
    <source>
        <dbReference type="Proteomes" id="UP000295805"/>
    </source>
</evidence>
<gene>
    <name evidence="1" type="ORF">AB6N35_02475</name>
    <name evidence="2" type="ORF">EDD19_11585</name>
</gene>
<comment type="caution">
    <text evidence="2">The sequence shown here is derived from an EMBL/GenBank/DDBJ whole genome shotgun (WGS) entry which is preliminary data.</text>
</comment>
<dbReference type="Proteomes" id="UP000295805">
    <property type="component" value="Unassembled WGS sequence"/>
</dbReference>
<organism evidence="2 3">
    <name type="scientific">Dietzia cinnamea</name>
    <dbReference type="NCBI Taxonomy" id="321318"/>
    <lineage>
        <taxon>Bacteria</taxon>
        <taxon>Bacillati</taxon>
        <taxon>Actinomycetota</taxon>
        <taxon>Actinomycetes</taxon>
        <taxon>Mycobacteriales</taxon>
        <taxon>Dietziaceae</taxon>
        <taxon>Dietzia</taxon>
    </lineage>
</organism>
<reference evidence="1" key="3">
    <citation type="submission" date="2024-07" db="EMBL/GenBank/DDBJ databases">
        <authorList>
            <person name="Wildschutte H."/>
        </authorList>
    </citation>
    <scope>NUCLEOTIDE SEQUENCE</scope>
    <source>
        <strain evidence="1">N60</strain>
    </source>
</reference>
<dbReference type="EMBL" id="SMCX01000015">
    <property type="protein sequence ID" value="TCW23157.1"/>
    <property type="molecule type" value="Genomic_DNA"/>
</dbReference>
<sequence length="428" mass="46429">MTLLDQLPTLSKWDPGVAGESGLDPLGLAPIADRIADRMAPGFRARMNHPHFLTLSAISAVVCQPFSEETGPDGTTKPDIAAEWVLLMHIGSGDPSDLNGFPGRDKTRAAITTGTPLSPATYLRGPRVFGFTGVYRPLAQDLGIVDPEGLPLAAAERLVEAWERDQGLDGFLRDDPQTAGGRARRSLDRRVRASLKAGHCDKTRAVTGLNRKALVASNAGPRTRQVLRELISGGDHDQRPELVGLISAVVEDGSGTDWADHQLAAAARFGAESGLQATLRAADHFESLARRIDHAFRTHLTSSTAVTHTGLESSTALRQASDGIAEACHAAMAAVERIDRDGPELAERLAELTGELESARGPVDLFDRLIVSHHRVQAARRKAPWFEQLKDGWMPRGQHRADAGDPGDGRWLHPYRLTTIRDFLERVR</sequence>
<keyword evidence="4" id="KW-1185">Reference proteome</keyword>
<reference evidence="4" key="2">
    <citation type="submission" date="2024-07" db="EMBL/GenBank/DDBJ databases">
        <title>Pseudomonas strain that inhibits Aeromonas fish pathogens.</title>
        <authorList>
            <person name="Wildschutte H."/>
        </authorList>
    </citation>
    <scope>NUCLEOTIDE SEQUENCE [LARGE SCALE GENOMIC DNA]</scope>
    <source>
        <strain evidence="4">n60</strain>
    </source>
</reference>
<evidence type="ECO:0000313" key="2">
    <source>
        <dbReference type="EMBL" id="TCW23157.1"/>
    </source>
</evidence>
<evidence type="ECO:0000313" key="4">
    <source>
        <dbReference type="Proteomes" id="UP001560293"/>
    </source>
</evidence>
<dbReference type="RefSeq" id="WP_061229174.1">
    <property type="nucleotide sequence ID" value="NZ_CP143053.1"/>
</dbReference>
<dbReference type="Proteomes" id="UP001560293">
    <property type="component" value="Unassembled WGS sequence"/>
</dbReference>
<dbReference type="EMBL" id="JBFTEZ010000002">
    <property type="protein sequence ID" value="MEX6463223.1"/>
    <property type="molecule type" value="Genomic_DNA"/>
</dbReference>
<name>A0A4R3ZSD0_9ACTN</name>
<proteinExistence type="predicted"/>
<reference evidence="2 3" key="1">
    <citation type="submission" date="2019-03" db="EMBL/GenBank/DDBJ databases">
        <title>Root nodule microbial communities of legume samples collected from USA, Mexico and Botswana.</title>
        <authorList>
            <person name="Hirsch A."/>
        </authorList>
    </citation>
    <scope>NUCLEOTIDE SEQUENCE [LARGE SCALE GENOMIC DNA]</scope>
    <source>
        <strain evidence="2 3">55</strain>
    </source>
</reference>
<dbReference type="GeneID" id="89531535"/>
<evidence type="ECO:0000313" key="1">
    <source>
        <dbReference type="EMBL" id="MEX6463223.1"/>
    </source>
</evidence>
<dbReference type="AlphaFoldDB" id="A0A4R3ZSD0"/>
<protein>
    <submittedName>
        <fullName evidence="2">Uncharacterized protein</fullName>
    </submittedName>
</protein>